<keyword evidence="2" id="KW-1185">Reference proteome</keyword>
<evidence type="ECO:0000313" key="2">
    <source>
        <dbReference type="Proteomes" id="UP000479710"/>
    </source>
</evidence>
<evidence type="ECO:0000313" key="1">
    <source>
        <dbReference type="EMBL" id="KAF0906969.1"/>
    </source>
</evidence>
<name>A0A6G1D3K1_9ORYZ</name>
<reference evidence="1 2" key="1">
    <citation type="submission" date="2019-11" db="EMBL/GenBank/DDBJ databases">
        <title>Whole genome sequence of Oryza granulata.</title>
        <authorList>
            <person name="Li W."/>
        </authorList>
    </citation>
    <scope>NUCLEOTIDE SEQUENCE [LARGE SCALE GENOMIC DNA]</scope>
    <source>
        <strain evidence="2">cv. Menghai</strain>
        <tissue evidence="1">Leaf</tissue>
    </source>
</reference>
<organism evidence="1 2">
    <name type="scientific">Oryza meyeriana var. granulata</name>
    <dbReference type="NCBI Taxonomy" id="110450"/>
    <lineage>
        <taxon>Eukaryota</taxon>
        <taxon>Viridiplantae</taxon>
        <taxon>Streptophyta</taxon>
        <taxon>Embryophyta</taxon>
        <taxon>Tracheophyta</taxon>
        <taxon>Spermatophyta</taxon>
        <taxon>Magnoliopsida</taxon>
        <taxon>Liliopsida</taxon>
        <taxon>Poales</taxon>
        <taxon>Poaceae</taxon>
        <taxon>BOP clade</taxon>
        <taxon>Oryzoideae</taxon>
        <taxon>Oryzeae</taxon>
        <taxon>Oryzinae</taxon>
        <taxon>Oryza</taxon>
        <taxon>Oryza meyeriana</taxon>
    </lineage>
</organism>
<comment type="caution">
    <text evidence="1">The sequence shown here is derived from an EMBL/GenBank/DDBJ whole genome shotgun (WGS) entry which is preliminary data.</text>
</comment>
<accession>A0A6G1D3K1</accession>
<protein>
    <submittedName>
        <fullName evidence="1">Uncharacterized protein</fullName>
    </submittedName>
</protein>
<dbReference type="Proteomes" id="UP000479710">
    <property type="component" value="Unassembled WGS sequence"/>
</dbReference>
<gene>
    <name evidence="1" type="ORF">E2562_013549</name>
</gene>
<proteinExistence type="predicted"/>
<sequence>MEVRKPTTIRVPLLFTSTKSLLTAVLRTACSRSSVSGLLPGLPASPTPASTPYFPTPPRHRSACFYAPTTVLSLSPRVGDDAPTPRRADRRCAVRTVLLLRAEGDRAVMEHECAPGREVA</sequence>
<dbReference type="EMBL" id="SPHZ02000007">
    <property type="protein sequence ID" value="KAF0906969.1"/>
    <property type="molecule type" value="Genomic_DNA"/>
</dbReference>
<dbReference type="AlphaFoldDB" id="A0A6G1D3K1"/>